<proteinExistence type="predicted"/>
<dbReference type="Gene3D" id="2.130.10.10">
    <property type="entry name" value="YVTN repeat-like/Quinoprotein amine dehydrogenase"/>
    <property type="match status" value="1"/>
</dbReference>
<feature type="compositionally biased region" description="Basic and acidic residues" evidence="5">
    <location>
        <begin position="41"/>
        <end position="52"/>
    </location>
</feature>
<protein>
    <recommendedName>
        <fullName evidence="6">PUA domain-containing protein</fullName>
    </recommendedName>
</protein>
<dbReference type="Pfam" id="PF01472">
    <property type="entry name" value="PUA"/>
    <property type="match status" value="1"/>
</dbReference>
<dbReference type="GO" id="GO:0000139">
    <property type="term" value="C:Golgi membrane"/>
    <property type="evidence" value="ECO:0007669"/>
    <property type="project" value="TreeGrafter"/>
</dbReference>
<dbReference type="InterPro" id="IPR040096">
    <property type="entry name" value="Ric1"/>
</dbReference>
<dbReference type="CDD" id="cd21155">
    <property type="entry name" value="PUA_MCTS-1-like"/>
    <property type="match status" value="1"/>
</dbReference>
<accession>A0A507QNC9</accession>
<evidence type="ECO:0000256" key="4">
    <source>
        <dbReference type="ARBA" id="ARBA00023136"/>
    </source>
</evidence>
<dbReference type="Gene3D" id="3.10.400.20">
    <property type="match status" value="1"/>
</dbReference>
<dbReference type="InterPro" id="IPR015947">
    <property type="entry name" value="PUA-like_sf"/>
</dbReference>
<dbReference type="SUPFAM" id="SSF88697">
    <property type="entry name" value="PUA domain-like"/>
    <property type="match status" value="1"/>
</dbReference>
<feature type="region of interest" description="Disordered" evidence="5">
    <location>
        <begin position="14"/>
        <end position="58"/>
    </location>
</feature>
<evidence type="ECO:0000256" key="3">
    <source>
        <dbReference type="ARBA" id="ARBA00022490"/>
    </source>
</evidence>
<dbReference type="Pfam" id="PF25440">
    <property type="entry name" value="Beta-prop_RIC1_2nd"/>
    <property type="match status" value="1"/>
</dbReference>
<dbReference type="AlphaFoldDB" id="A0A507QNC9"/>
<dbReference type="GO" id="GO:0042147">
    <property type="term" value="P:retrograde transport, endosome to Golgi"/>
    <property type="evidence" value="ECO:0007669"/>
    <property type="project" value="TreeGrafter"/>
</dbReference>
<dbReference type="InterPro" id="IPR002478">
    <property type="entry name" value="PUA"/>
</dbReference>
<sequence length="1237" mass="136824">MYWPNGVPRVYAVNGPGIPLASSDEDTETDYEGSQEQRNLVNDDHDCERPPSKENGQWAQEPISGLCASRSGHMFATMTESSIAIWQTRPTAVVAAIARSASSLKTYGSNTALLIHPDSTILAVQSSNGYLLTYTISSDPTSRVYQHHFDPSLPRRQQLARFSIGEDTTGIRDVTIQFRMAIKIESGIVKALALDNELIVATVKPAAIQCIRWTPDASGTQTTSELLSRILGVSRKMSVVDMVHDRAMNLLIWITSSGHAYAVQRVSERARDEETTKKLFHGYCFHEPKDDSQKAVKAAVNARFSLLTVCCAQGDILVYTAKDYVGNIPLSHKLQLPASMVTTGQLTFMSYSPDGYCLFSGYDNGWTTWSVFGKPGGNSFSADPSLTAANAEDWLTGVSSGCWIGGGSDIILSKQNDRRLWVLETARSALTGCFSSANLARGLLQTDTEIILYRGHDLPDLITISGKDSLWHHAQYPPSYLHAQWPIRSSIVSQDGRYVAIAGRRGLAHYSVNSGRWKEFDDPKMEDSFAVRGGMCWYGHILIAAVESNGSYELRLYSRESPLSNHSIMHIEYLPSPVVFIGPSGEDSLLVYTYDNVLYHYIINSMQPRVTLVPVGQIAFNGIVRAPTRVRAISWVLPEDQLRSGDPSQDVKVASVLLLVDGNLVLLQPSVSDTGELKYDMRIVSHDVEYYILMRDQLSFNFSPPADESLPPSPPAEVALGLSHNNPSLRDSLWIFCGKDLLVWSDVHDVLRGEETPDPLQIPLDFYPLSVLLNKGIALGVESEMIQRRDVTFTTLKFAIRTHLFLPYFLRHNLEHLDMPAALSLCHHYSNLSYFPHALEVLLHHVLDDEVENESRDNKLNIPSEERKPLLPSVISFLQATLPGDVYLDTIVQCTRKTELRSWRTLFSYLPPPKELFEQALRFNSLKTAVGYLLVLQAFDEEEGHDARMESYVVRLFTLASRKGDWELCAELARFLIALDTSGDMLRRTVSRMGLKNGGIPPAAVNSHDSGSDNTNGLGLTVPSRTGSGSWSSLSPTSSRVDRDDASASSGGNEEDSVNSGKSKVKSSVQRTLRQKFVETYPGFEPYIDEILPKKSQLDVVKLPDKSTLYTVDSQPLFVQPSNPAIPVPLIPHLKLVHAFPSALPTVQIDRGAIRFVLSGAALMAPGLTSPGGWLPDAEHKLEKDQLVAVKAEGKEEVCLVGVLKMDTEEIKSKAKGVVIDEGHYLGDGLWKMRVSD</sequence>
<organism evidence="7 8">
    <name type="scientific">Monascus purpureus</name>
    <name type="common">Red mold</name>
    <name type="synonym">Monascus anka</name>
    <dbReference type="NCBI Taxonomy" id="5098"/>
    <lineage>
        <taxon>Eukaryota</taxon>
        <taxon>Fungi</taxon>
        <taxon>Dikarya</taxon>
        <taxon>Ascomycota</taxon>
        <taxon>Pezizomycotina</taxon>
        <taxon>Eurotiomycetes</taxon>
        <taxon>Eurotiomycetidae</taxon>
        <taxon>Eurotiales</taxon>
        <taxon>Aspergillaceae</taxon>
        <taxon>Monascus</taxon>
    </lineage>
</organism>
<comment type="subcellular location">
    <subcellularLocation>
        <location evidence="2">Cytoplasm</location>
    </subcellularLocation>
    <subcellularLocation>
        <location evidence="1">Membrane</location>
    </subcellularLocation>
</comment>
<feature type="compositionally biased region" description="Polar residues" evidence="5">
    <location>
        <begin position="1007"/>
        <end position="1018"/>
    </location>
</feature>
<comment type="caution">
    <text evidence="7">The sequence shown here is derived from an EMBL/GenBank/DDBJ whole genome shotgun (WGS) entry which is preliminary data.</text>
</comment>
<feature type="region of interest" description="Disordered" evidence="5">
    <location>
        <begin position="997"/>
        <end position="1069"/>
    </location>
</feature>
<dbReference type="GO" id="GO:0034066">
    <property type="term" value="C:Ric1-Rgp1 guanyl-nucleotide exchange factor complex"/>
    <property type="evidence" value="ECO:0007669"/>
    <property type="project" value="InterPro"/>
</dbReference>
<gene>
    <name evidence="7" type="ORF">MPDQ_003184</name>
</gene>
<evidence type="ECO:0000259" key="6">
    <source>
        <dbReference type="SMART" id="SM00359"/>
    </source>
</evidence>
<dbReference type="PROSITE" id="PS50890">
    <property type="entry name" value="PUA"/>
    <property type="match status" value="1"/>
</dbReference>
<dbReference type="InterPro" id="IPR036322">
    <property type="entry name" value="WD40_repeat_dom_sf"/>
</dbReference>
<dbReference type="SUPFAM" id="SSF50978">
    <property type="entry name" value="WD40 repeat-like"/>
    <property type="match status" value="1"/>
</dbReference>
<reference evidence="7 8" key="1">
    <citation type="submission" date="2019-06" db="EMBL/GenBank/DDBJ databases">
        <title>Wine fermentation using esterase from Monascus purpureus.</title>
        <authorList>
            <person name="Geng C."/>
            <person name="Zhang Y."/>
        </authorList>
    </citation>
    <scope>NUCLEOTIDE SEQUENCE [LARGE SCALE GENOMIC DNA]</scope>
    <source>
        <strain evidence="7">HQ1</strain>
    </source>
</reference>
<dbReference type="SUPFAM" id="SSF69322">
    <property type="entry name" value="Tricorn protease domain 2"/>
    <property type="match status" value="1"/>
</dbReference>
<evidence type="ECO:0000256" key="2">
    <source>
        <dbReference type="ARBA" id="ARBA00004496"/>
    </source>
</evidence>
<feature type="domain" description="PUA" evidence="6">
    <location>
        <begin position="1145"/>
        <end position="1227"/>
    </location>
</feature>
<evidence type="ECO:0000313" key="7">
    <source>
        <dbReference type="EMBL" id="TQB68592.1"/>
    </source>
</evidence>
<dbReference type="PANTHER" id="PTHR22746:SF10">
    <property type="entry name" value="GUANINE NUCLEOTIDE EXCHANGE FACTOR SUBUNIT RIC1"/>
    <property type="match status" value="1"/>
</dbReference>
<dbReference type="InterPro" id="IPR015943">
    <property type="entry name" value="WD40/YVTN_repeat-like_dom_sf"/>
</dbReference>
<dbReference type="EMBL" id="VIFY01000204">
    <property type="protein sequence ID" value="TQB68592.1"/>
    <property type="molecule type" value="Genomic_DNA"/>
</dbReference>
<dbReference type="STRING" id="5098.A0A507QNC9"/>
<evidence type="ECO:0000313" key="8">
    <source>
        <dbReference type="Proteomes" id="UP000319663"/>
    </source>
</evidence>
<dbReference type="InterPro" id="IPR041366">
    <property type="entry name" value="Pre-PUA"/>
</dbReference>
<dbReference type="CDD" id="cd11609">
    <property type="entry name" value="MCT1_N"/>
    <property type="match status" value="1"/>
</dbReference>
<dbReference type="PANTHER" id="PTHR22746">
    <property type="entry name" value="RAB6A-GEF COMPLEX PARTNER PROTEIN 1"/>
    <property type="match status" value="1"/>
</dbReference>
<dbReference type="GO" id="GO:0005829">
    <property type="term" value="C:cytosol"/>
    <property type="evidence" value="ECO:0007669"/>
    <property type="project" value="TreeGrafter"/>
</dbReference>
<name>A0A507QNC9_MONPU</name>
<dbReference type="SMART" id="SM00359">
    <property type="entry name" value="PUA"/>
    <property type="match status" value="1"/>
</dbReference>
<dbReference type="Pfam" id="PF17832">
    <property type="entry name" value="Pre-PUA"/>
    <property type="match status" value="1"/>
</dbReference>
<dbReference type="GO" id="GO:0003723">
    <property type="term" value="F:RNA binding"/>
    <property type="evidence" value="ECO:0007669"/>
    <property type="project" value="InterPro"/>
</dbReference>
<dbReference type="GO" id="GO:0006886">
    <property type="term" value="P:intracellular protein transport"/>
    <property type="evidence" value="ECO:0007669"/>
    <property type="project" value="InterPro"/>
</dbReference>
<feature type="compositionally biased region" description="Acidic residues" evidence="5">
    <location>
        <begin position="23"/>
        <end position="33"/>
    </location>
</feature>
<keyword evidence="3" id="KW-0963">Cytoplasm</keyword>
<dbReference type="Pfam" id="PF07064">
    <property type="entry name" value="RIC1"/>
    <property type="match status" value="1"/>
</dbReference>
<feature type="compositionally biased region" description="Low complexity" evidence="5">
    <location>
        <begin position="1058"/>
        <end position="1069"/>
    </location>
</feature>
<keyword evidence="4" id="KW-0472">Membrane</keyword>
<dbReference type="NCBIfam" id="TIGR00451">
    <property type="entry name" value="unchar_dom_2"/>
    <property type="match status" value="1"/>
</dbReference>
<feature type="compositionally biased region" description="Low complexity" evidence="5">
    <location>
        <begin position="1023"/>
        <end position="1039"/>
    </location>
</feature>
<keyword evidence="8" id="KW-1185">Reference proteome</keyword>
<evidence type="ECO:0000256" key="1">
    <source>
        <dbReference type="ARBA" id="ARBA00004370"/>
    </source>
</evidence>
<evidence type="ECO:0000256" key="5">
    <source>
        <dbReference type="SAM" id="MobiDB-lite"/>
    </source>
</evidence>
<dbReference type="InterPro" id="IPR009771">
    <property type="entry name" value="RIC1_C"/>
</dbReference>
<dbReference type="InterPro" id="IPR004521">
    <property type="entry name" value="Uncharacterised_CHP00451"/>
</dbReference>
<dbReference type="Proteomes" id="UP000319663">
    <property type="component" value="Unassembled WGS sequence"/>
</dbReference>